<gene>
    <name evidence="2" type="ORF">E6A44_013815</name>
</gene>
<organism evidence="2 3">
    <name type="scientific">Pedobacter ureilyticus</name>
    <dbReference type="NCBI Taxonomy" id="1393051"/>
    <lineage>
        <taxon>Bacteria</taxon>
        <taxon>Pseudomonadati</taxon>
        <taxon>Bacteroidota</taxon>
        <taxon>Sphingobacteriia</taxon>
        <taxon>Sphingobacteriales</taxon>
        <taxon>Sphingobacteriaceae</taxon>
        <taxon>Pedobacter</taxon>
    </lineage>
</organism>
<feature type="compositionally biased region" description="Basic and acidic residues" evidence="1">
    <location>
        <begin position="65"/>
        <end position="78"/>
    </location>
</feature>
<evidence type="ECO:0000313" key="2">
    <source>
        <dbReference type="EMBL" id="MFN0256660.1"/>
    </source>
</evidence>
<feature type="region of interest" description="Disordered" evidence="1">
    <location>
        <begin position="1"/>
        <end position="78"/>
    </location>
</feature>
<keyword evidence="3" id="KW-1185">Reference proteome</keyword>
<dbReference type="Proteomes" id="UP001517247">
    <property type="component" value="Unassembled WGS sequence"/>
</dbReference>
<dbReference type="EMBL" id="SSHJ02000007">
    <property type="protein sequence ID" value="MFN0256660.1"/>
    <property type="molecule type" value="Genomic_DNA"/>
</dbReference>
<reference evidence="2 3" key="1">
    <citation type="submission" date="2024-12" db="EMBL/GenBank/DDBJ databases">
        <authorList>
            <person name="Hu S."/>
        </authorList>
    </citation>
    <scope>NUCLEOTIDE SEQUENCE [LARGE SCALE GENOMIC DNA]</scope>
    <source>
        <strain evidence="2 3">THG-T11</strain>
    </source>
</reference>
<sequence length="78" mass="8612">MKNINREAADSSTEKQETKQGFNDKSLPSDGPVSKNEGTASPDLDENDTAKSFDRDQEELNYGFKDGDLDTDAPDKNK</sequence>
<dbReference type="RefSeq" id="WP_138723750.1">
    <property type="nucleotide sequence ID" value="NZ_SSHJ02000007.1"/>
</dbReference>
<evidence type="ECO:0000313" key="3">
    <source>
        <dbReference type="Proteomes" id="UP001517247"/>
    </source>
</evidence>
<evidence type="ECO:0000256" key="1">
    <source>
        <dbReference type="SAM" id="MobiDB-lite"/>
    </source>
</evidence>
<comment type="caution">
    <text evidence="2">The sequence shown here is derived from an EMBL/GenBank/DDBJ whole genome shotgun (WGS) entry which is preliminary data.</text>
</comment>
<accession>A0ABW9J8Z4</accession>
<name>A0ABW9J8Z4_9SPHI</name>
<protein>
    <submittedName>
        <fullName evidence="2">Uncharacterized protein</fullName>
    </submittedName>
</protein>
<feature type="compositionally biased region" description="Basic and acidic residues" evidence="1">
    <location>
        <begin position="1"/>
        <end position="18"/>
    </location>
</feature>
<proteinExistence type="predicted"/>